<dbReference type="GO" id="GO:0030692">
    <property type="term" value="C:Noc4p-Nop14p complex"/>
    <property type="evidence" value="ECO:0007669"/>
    <property type="project" value="TreeGrafter"/>
</dbReference>
<dbReference type="OrthoDB" id="441771at2759"/>
<feature type="coiled-coil region" evidence="7">
    <location>
        <begin position="864"/>
        <end position="891"/>
    </location>
</feature>
<evidence type="ECO:0000256" key="1">
    <source>
        <dbReference type="ARBA" id="ARBA00004604"/>
    </source>
</evidence>
<feature type="compositionally biased region" description="Acidic residues" evidence="8">
    <location>
        <begin position="364"/>
        <end position="377"/>
    </location>
</feature>
<evidence type="ECO:0000256" key="3">
    <source>
        <dbReference type="ARBA" id="ARBA00022517"/>
    </source>
</evidence>
<organism evidence="9 10">
    <name type="scientific">Tulasnella calospora MUT 4182</name>
    <dbReference type="NCBI Taxonomy" id="1051891"/>
    <lineage>
        <taxon>Eukaryota</taxon>
        <taxon>Fungi</taxon>
        <taxon>Dikarya</taxon>
        <taxon>Basidiomycota</taxon>
        <taxon>Agaricomycotina</taxon>
        <taxon>Agaricomycetes</taxon>
        <taxon>Cantharellales</taxon>
        <taxon>Tulasnellaceae</taxon>
        <taxon>Tulasnella</taxon>
    </lineage>
</organism>
<evidence type="ECO:0000256" key="7">
    <source>
        <dbReference type="SAM" id="Coils"/>
    </source>
</evidence>
<comment type="similarity">
    <text evidence="2">Belongs to the NOP14 family.</text>
</comment>
<protein>
    <recommendedName>
        <fullName evidence="11">Nop14-like protein</fullName>
    </recommendedName>
</protein>
<reference evidence="9 10" key="1">
    <citation type="submission" date="2014-04" db="EMBL/GenBank/DDBJ databases">
        <authorList>
            <consortium name="DOE Joint Genome Institute"/>
            <person name="Kuo A."/>
            <person name="Girlanda M."/>
            <person name="Perotto S."/>
            <person name="Kohler A."/>
            <person name="Nagy L.G."/>
            <person name="Floudas D."/>
            <person name="Copeland A."/>
            <person name="Barry K.W."/>
            <person name="Cichocki N."/>
            <person name="Veneault-Fourrey C."/>
            <person name="LaButti K."/>
            <person name="Lindquist E.A."/>
            <person name="Lipzen A."/>
            <person name="Lundell T."/>
            <person name="Morin E."/>
            <person name="Murat C."/>
            <person name="Sun H."/>
            <person name="Tunlid A."/>
            <person name="Henrissat B."/>
            <person name="Grigoriev I.V."/>
            <person name="Hibbett D.S."/>
            <person name="Martin F."/>
            <person name="Nordberg H.P."/>
            <person name="Cantor M.N."/>
            <person name="Hua S.X."/>
        </authorList>
    </citation>
    <scope>NUCLEOTIDE SEQUENCE [LARGE SCALE GENOMIC DNA]</scope>
    <source>
        <strain evidence="9 10">MUT 4182</strain>
    </source>
</reference>
<dbReference type="EMBL" id="KN822952">
    <property type="protein sequence ID" value="KIO32815.1"/>
    <property type="molecule type" value="Genomic_DNA"/>
</dbReference>
<feature type="region of interest" description="Disordered" evidence="8">
    <location>
        <begin position="257"/>
        <end position="483"/>
    </location>
</feature>
<dbReference type="GO" id="GO:0030490">
    <property type="term" value="P:maturation of SSU-rRNA"/>
    <property type="evidence" value="ECO:0007669"/>
    <property type="project" value="TreeGrafter"/>
</dbReference>
<feature type="compositionally biased region" description="Basic and acidic residues" evidence="8">
    <location>
        <begin position="469"/>
        <end position="482"/>
    </location>
</feature>
<comment type="function">
    <text evidence="6">Involved in nucleolar processing of pre-18S ribosomal RNA. Has a role in the nuclear export of 40S pre-ribosomal subunit to the cytoplasm.</text>
</comment>
<feature type="compositionally biased region" description="Basic and acidic residues" evidence="8">
    <location>
        <begin position="293"/>
        <end position="333"/>
    </location>
</feature>
<evidence type="ECO:0000256" key="5">
    <source>
        <dbReference type="ARBA" id="ARBA00023242"/>
    </source>
</evidence>
<dbReference type="Proteomes" id="UP000054248">
    <property type="component" value="Unassembled WGS sequence"/>
</dbReference>
<evidence type="ECO:0008006" key="11">
    <source>
        <dbReference type="Google" id="ProtNLM"/>
    </source>
</evidence>
<gene>
    <name evidence="9" type="ORF">M407DRAFT_211561</name>
</gene>
<evidence type="ECO:0000256" key="6">
    <source>
        <dbReference type="ARBA" id="ARBA00024695"/>
    </source>
</evidence>
<dbReference type="STRING" id="1051891.A0A0C3QK55"/>
<feature type="region of interest" description="Disordered" evidence="8">
    <location>
        <begin position="168"/>
        <end position="215"/>
    </location>
</feature>
<feature type="compositionally biased region" description="Basic and acidic residues" evidence="8">
    <location>
        <begin position="35"/>
        <end position="47"/>
    </location>
</feature>
<evidence type="ECO:0000256" key="2">
    <source>
        <dbReference type="ARBA" id="ARBA00007466"/>
    </source>
</evidence>
<proteinExistence type="inferred from homology"/>
<dbReference type="HOGENOM" id="CLU_008874_0_0_1"/>
<dbReference type="PANTHER" id="PTHR23183:SF0">
    <property type="entry name" value="NUCLEOLAR PROTEIN 14"/>
    <property type="match status" value="1"/>
</dbReference>
<reference evidence="10" key="2">
    <citation type="submission" date="2015-01" db="EMBL/GenBank/DDBJ databases">
        <title>Evolutionary Origins and Diversification of the Mycorrhizal Mutualists.</title>
        <authorList>
            <consortium name="DOE Joint Genome Institute"/>
            <consortium name="Mycorrhizal Genomics Consortium"/>
            <person name="Kohler A."/>
            <person name="Kuo A."/>
            <person name="Nagy L.G."/>
            <person name="Floudas D."/>
            <person name="Copeland A."/>
            <person name="Barry K.W."/>
            <person name="Cichocki N."/>
            <person name="Veneault-Fourrey C."/>
            <person name="LaButti K."/>
            <person name="Lindquist E.A."/>
            <person name="Lipzen A."/>
            <person name="Lundell T."/>
            <person name="Morin E."/>
            <person name="Murat C."/>
            <person name="Riley R."/>
            <person name="Ohm R."/>
            <person name="Sun H."/>
            <person name="Tunlid A."/>
            <person name="Henrissat B."/>
            <person name="Grigoriev I.V."/>
            <person name="Hibbett D.S."/>
            <person name="Martin F."/>
        </authorList>
    </citation>
    <scope>NUCLEOTIDE SEQUENCE [LARGE SCALE GENOMIC DNA]</scope>
    <source>
        <strain evidence="10">MUT 4182</strain>
    </source>
</reference>
<feature type="region of interest" description="Disordered" evidence="8">
    <location>
        <begin position="1"/>
        <end position="47"/>
    </location>
</feature>
<name>A0A0C3QK55_9AGAM</name>
<accession>A0A0C3QK55</accession>
<evidence type="ECO:0000256" key="4">
    <source>
        <dbReference type="ARBA" id="ARBA00022552"/>
    </source>
</evidence>
<comment type="subcellular location">
    <subcellularLocation>
        <location evidence="1">Nucleus</location>
        <location evidence="1">Nucleolus</location>
    </subcellularLocation>
</comment>
<feature type="compositionally biased region" description="Acidic residues" evidence="8">
    <location>
        <begin position="173"/>
        <end position="202"/>
    </location>
</feature>
<keyword evidence="7" id="KW-0175">Coiled coil</keyword>
<dbReference type="PANTHER" id="PTHR23183">
    <property type="entry name" value="NOP14"/>
    <property type="match status" value="1"/>
</dbReference>
<dbReference type="InterPro" id="IPR007276">
    <property type="entry name" value="Nop14"/>
</dbReference>
<dbReference type="Pfam" id="PF04147">
    <property type="entry name" value="Nop14"/>
    <property type="match status" value="1"/>
</dbReference>
<dbReference type="AlphaFoldDB" id="A0A0C3QK55"/>
<evidence type="ECO:0000256" key="8">
    <source>
        <dbReference type="SAM" id="MobiDB-lite"/>
    </source>
</evidence>
<evidence type="ECO:0000313" key="10">
    <source>
        <dbReference type="Proteomes" id="UP000054248"/>
    </source>
</evidence>
<keyword evidence="3" id="KW-0690">Ribosome biogenesis</keyword>
<keyword evidence="5" id="KW-0539">Nucleus</keyword>
<feature type="compositionally biased region" description="Polar residues" evidence="8">
    <location>
        <begin position="1"/>
        <end position="11"/>
    </location>
</feature>
<feature type="compositionally biased region" description="Acidic residues" evidence="8">
    <location>
        <begin position="394"/>
        <end position="404"/>
    </location>
</feature>
<evidence type="ECO:0000313" key="9">
    <source>
        <dbReference type="EMBL" id="KIO32815.1"/>
    </source>
</evidence>
<keyword evidence="4" id="KW-0698">rRNA processing</keyword>
<dbReference type="GO" id="GO:0032040">
    <property type="term" value="C:small-subunit processome"/>
    <property type="evidence" value="ECO:0007669"/>
    <property type="project" value="InterPro"/>
</dbReference>
<feature type="compositionally biased region" description="Acidic residues" evidence="8">
    <location>
        <begin position="421"/>
        <end position="458"/>
    </location>
</feature>
<sequence length="936" mass="104508">MVKQGGSQLAQLKSALHSAGLSRKSDAKSKKRKRGEVDGAAAREKQTARLQEITSKLNPFELKVTKQKMVVPGQKVKGVTGKPAAAAQIGLEQRRKTLLVEYQQRGRVGGIVDRRYGENNPHLTPEEKMLKRFTHERKKSSKLSYNLEDEEELTHYGQSLNVLDDFERTGLALDDEDEVAEEEAEEEDHFGGFEEEDNDDPDAPPRKKSKAEVMDDVMAKSKMYKRERQLQKEADDNLRHEIDQELRDIQHLLIGLPGLDSASSKPHEEVPDSEETLAAEETANKRQTGTDLEYDRLIRELVYEQRAKPTDRLKTAEEVAIEEKEKLEKAERARQRRMNGDGDYDSDDEQGPSRKKRNRAPQADDLDDDFAPEDDEPLLGVGLGVEIDKSSAPSEDESENEDAEGAFSGVAGAAGGRSSGDEDEEDEQTSEEEGDDSLQGDLSESEPESALSGDEDALVESNKVGVTAENRKGREKPSRKELPYTFNCPESHDDFLDIVAEIDDEDIPTVVQRIRTLYHPSLAEGNKAKLEVLTTILIEYMLHAAGSSDNPFPLITSLSPQLFALTKAYTGASARTFVAKLVILQKNLTRGLSQPHDLGSRTFPRLPELVLLRLIGATWSTSDLWHPVVAPAMLLMGQYLSQGRVRSLGDLASGLFLCTLFFQYQSLSRRLVPEAINFLLNSCLFLAPHDLKRSDLPGSFPAPDFDSPSLRSLRIDSSHLDSLVPESPNLLEILREDESKGNANQHKVNLLDTSFNLLGKFAELYSASESFIEMFDQVHSLLGVLDTSGYSEALEKRHSSTVDSIARRLKFARQTRQPLRLQDHKPIAIASIAPKFDPNFGGWKSREEREDPAAEAAKLKTMYKKEKKAAVRELRKDAKFLANEKARTQAEKDKEYNAKMAKAVSGISSERAEEKMADRMKKIAKLRAGKNKSGKK</sequence>
<keyword evidence="10" id="KW-1185">Reference proteome</keyword>